<gene>
    <name evidence="1" type="ORF">L227DRAFT_577592</name>
</gene>
<evidence type="ECO:0000313" key="2">
    <source>
        <dbReference type="Proteomes" id="UP000313359"/>
    </source>
</evidence>
<organism evidence="1 2">
    <name type="scientific">Lentinus tigrinus ALCF2SS1-6</name>
    <dbReference type="NCBI Taxonomy" id="1328759"/>
    <lineage>
        <taxon>Eukaryota</taxon>
        <taxon>Fungi</taxon>
        <taxon>Dikarya</taxon>
        <taxon>Basidiomycota</taxon>
        <taxon>Agaricomycotina</taxon>
        <taxon>Agaricomycetes</taxon>
        <taxon>Polyporales</taxon>
        <taxon>Polyporaceae</taxon>
        <taxon>Lentinus</taxon>
    </lineage>
</organism>
<dbReference type="AlphaFoldDB" id="A0A5C2S9A8"/>
<keyword evidence="2" id="KW-1185">Reference proteome</keyword>
<accession>A0A5C2S9A8</accession>
<protein>
    <submittedName>
        <fullName evidence="1">Uncharacterized protein</fullName>
    </submittedName>
</protein>
<dbReference type="Proteomes" id="UP000313359">
    <property type="component" value="Unassembled WGS sequence"/>
</dbReference>
<sequence>MICNRAASLPICDGIGVLASGLVVDTAQGTSMSASAVSGSKEERHCQYVNTVAWAYRSRRKRRAPIMLSAVWRRTPSLHWSPPPPSPAAYACLVLSPTRNHDAVVTSFACSPDSSRCYS</sequence>
<dbReference type="EMBL" id="ML122278">
    <property type="protein sequence ID" value="RPD57916.1"/>
    <property type="molecule type" value="Genomic_DNA"/>
</dbReference>
<evidence type="ECO:0000313" key="1">
    <source>
        <dbReference type="EMBL" id="RPD57916.1"/>
    </source>
</evidence>
<name>A0A5C2S9A8_9APHY</name>
<proteinExistence type="predicted"/>
<reference evidence="1" key="1">
    <citation type="journal article" date="2018" name="Genome Biol. Evol.">
        <title>Genomics and development of Lentinus tigrinus, a white-rot wood-decaying mushroom with dimorphic fruiting bodies.</title>
        <authorList>
            <person name="Wu B."/>
            <person name="Xu Z."/>
            <person name="Knudson A."/>
            <person name="Carlson A."/>
            <person name="Chen N."/>
            <person name="Kovaka S."/>
            <person name="LaButti K."/>
            <person name="Lipzen A."/>
            <person name="Pennachio C."/>
            <person name="Riley R."/>
            <person name="Schakwitz W."/>
            <person name="Umezawa K."/>
            <person name="Ohm R.A."/>
            <person name="Grigoriev I.V."/>
            <person name="Nagy L.G."/>
            <person name="Gibbons J."/>
            <person name="Hibbett D."/>
        </authorList>
    </citation>
    <scope>NUCLEOTIDE SEQUENCE [LARGE SCALE GENOMIC DNA]</scope>
    <source>
        <strain evidence="1">ALCF2SS1-6</strain>
    </source>
</reference>